<keyword evidence="2" id="KW-0472">Membrane</keyword>
<evidence type="ECO:0000256" key="1">
    <source>
        <dbReference type="SAM" id="MobiDB-lite"/>
    </source>
</evidence>
<dbReference type="GO" id="GO:0043005">
    <property type="term" value="C:neuron projection"/>
    <property type="evidence" value="ECO:0007669"/>
    <property type="project" value="TreeGrafter"/>
</dbReference>
<feature type="transmembrane region" description="Helical" evidence="2">
    <location>
        <begin position="142"/>
        <end position="163"/>
    </location>
</feature>
<keyword evidence="4" id="KW-1185">Reference proteome</keyword>
<sequence length="251" mass="27202">MFVLPWRLVCFGTQLRHELRPLQSVTAASLEEALAPGEGKAKIDLNVKDPAAKGRLGLQTGKDSFSEHGIGPGIHQDQRRGTCPEPPMATCSCRRGPNVEEGKWYGVRSYLHLFYEDCAGAIPEDEMGSVQNSHLHRGCHTLLWKVCLSTGMLLLLIGMAALATGALVPPRLEGITEGQFVVVDQKAVEYNQALIICKVVGVILCAAAGVLVASSVVSSILCRAARDTQEEEEEQLSPILRESLPKKQPHS</sequence>
<gene>
    <name evidence="3" type="ORF">NDU88_001409</name>
</gene>
<proteinExistence type="predicted"/>
<protein>
    <recommendedName>
        <fullName evidence="5">Neurensin-2</fullName>
    </recommendedName>
</protein>
<name>A0AAV7P5Q2_PLEWA</name>
<keyword evidence="2" id="KW-1133">Transmembrane helix</keyword>
<dbReference type="PANTHER" id="PTHR14796">
    <property type="entry name" value="NEURENSIN 1-RELATED"/>
    <property type="match status" value="1"/>
</dbReference>
<evidence type="ECO:0000313" key="3">
    <source>
        <dbReference type="EMBL" id="KAJ1122936.1"/>
    </source>
</evidence>
<feature type="region of interest" description="Disordered" evidence="1">
    <location>
        <begin position="229"/>
        <end position="251"/>
    </location>
</feature>
<dbReference type="EMBL" id="JANPWB010000011">
    <property type="protein sequence ID" value="KAJ1122936.1"/>
    <property type="molecule type" value="Genomic_DNA"/>
</dbReference>
<evidence type="ECO:0008006" key="5">
    <source>
        <dbReference type="Google" id="ProtNLM"/>
    </source>
</evidence>
<dbReference type="Pfam" id="PF14927">
    <property type="entry name" value="Neurensin"/>
    <property type="match status" value="1"/>
</dbReference>
<dbReference type="GO" id="GO:0030133">
    <property type="term" value="C:transport vesicle"/>
    <property type="evidence" value="ECO:0007669"/>
    <property type="project" value="InterPro"/>
</dbReference>
<feature type="transmembrane region" description="Helical" evidence="2">
    <location>
        <begin position="193"/>
        <end position="217"/>
    </location>
</feature>
<comment type="caution">
    <text evidence="3">The sequence shown here is derived from an EMBL/GenBank/DDBJ whole genome shotgun (WGS) entry which is preliminary data.</text>
</comment>
<dbReference type="PANTHER" id="PTHR14796:SF5">
    <property type="entry name" value="NEURENSIN-2"/>
    <property type="match status" value="1"/>
</dbReference>
<accession>A0AAV7P5Q2</accession>
<evidence type="ECO:0000313" key="4">
    <source>
        <dbReference type="Proteomes" id="UP001066276"/>
    </source>
</evidence>
<evidence type="ECO:0000256" key="2">
    <source>
        <dbReference type="SAM" id="Phobius"/>
    </source>
</evidence>
<dbReference type="InterPro" id="IPR024883">
    <property type="entry name" value="Neurensin"/>
</dbReference>
<dbReference type="GO" id="GO:0043025">
    <property type="term" value="C:neuronal cell body"/>
    <property type="evidence" value="ECO:0007669"/>
    <property type="project" value="TreeGrafter"/>
</dbReference>
<reference evidence="3" key="1">
    <citation type="journal article" date="2022" name="bioRxiv">
        <title>Sequencing and chromosome-scale assembly of the giantPleurodeles waltlgenome.</title>
        <authorList>
            <person name="Brown T."/>
            <person name="Elewa A."/>
            <person name="Iarovenko S."/>
            <person name="Subramanian E."/>
            <person name="Araus A.J."/>
            <person name="Petzold A."/>
            <person name="Susuki M."/>
            <person name="Suzuki K.-i.T."/>
            <person name="Hayashi T."/>
            <person name="Toyoda A."/>
            <person name="Oliveira C."/>
            <person name="Osipova E."/>
            <person name="Leigh N.D."/>
            <person name="Simon A."/>
            <person name="Yun M.H."/>
        </authorList>
    </citation>
    <scope>NUCLEOTIDE SEQUENCE</scope>
    <source>
        <strain evidence="3">20211129_DDA</strain>
        <tissue evidence="3">Liver</tissue>
    </source>
</reference>
<dbReference type="AlphaFoldDB" id="A0AAV7P5Q2"/>
<organism evidence="3 4">
    <name type="scientific">Pleurodeles waltl</name>
    <name type="common">Iberian ribbed newt</name>
    <dbReference type="NCBI Taxonomy" id="8319"/>
    <lineage>
        <taxon>Eukaryota</taxon>
        <taxon>Metazoa</taxon>
        <taxon>Chordata</taxon>
        <taxon>Craniata</taxon>
        <taxon>Vertebrata</taxon>
        <taxon>Euteleostomi</taxon>
        <taxon>Amphibia</taxon>
        <taxon>Batrachia</taxon>
        <taxon>Caudata</taxon>
        <taxon>Salamandroidea</taxon>
        <taxon>Salamandridae</taxon>
        <taxon>Pleurodelinae</taxon>
        <taxon>Pleurodeles</taxon>
    </lineage>
</organism>
<keyword evidence="2" id="KW-0812">Transmembrane</keyword>
<dbReference type="Proteomes" id="UP001066276">
    <property type="component" value="Chromosome 7"/>
</dbReference>
<dbReference type="GO" id="GO:0007399">
    <property type="term" value="P:nervous system development"/>
    <property type="evidence" value="ECO:0007669"/>
    <property type="project" value="TreeGrafter"/>
</dbReference>